<dbReference type="EMBL" id="KV744975">
    <property type="protein sequence ID" value="OCK80083.1"/>
    <property type="molecule type" value="Genomic_DNA"/>
</dbReference>
<evidence type="ECO:0000313" key="1">
    <source>
        <dbReference type="EMBL" id="OCK80083.1"/>
    </source>
</evidence>
<name>A0A8E2EAN5_9PEZI</name>
<organism evidence="1 2">
    <name type="scientific">Lepidopterella palustris CBS 459.81</name>
    <dbReference type="NCBI Taxonomy" id="1314670"/>
    <lineage>
        <taxon>Eukaryota</taxon>
        <taxon>Fungi</taxon>
        <taxon>Dikarya</taxon>
        <taxon>Ascomycota</taxon>
        <taxon>Pezizomycotina</taxon>
        <taxon>Dothideomycetes</taxon>
        <taxon>Pleosporomycetidae</taxon>
        <taxon>Mytilinidiales</taxon>
        <taxon>Argynnaceae</taxon>
        <taxon>Lepidopterella</taxon>
    </lineage>
</organism>
<proteinExistence type="predicted"/>
<dbReference type="AlphaFoldDB" id="A0A8E2EAN5"/>
<accession>A0A8E2EAN5</accession>
<reference evidence="1 2" key="1">
    <citation type="journal article" date="2016" name="Nat. Commun.">
        <title>Ectomycorrhizal ecology is imprinted in the genome of the dominant symbiotic fungus Cenococcum geophilum.</title>
        <authorList>
            <consortium name="DOE Joint Genome Institute"/>
            <person name="Peter M."/>
            <person name="Kohler A."/>
            <person name="Ohm R.A."/>
            <person name="Kuo A."/>
            <person name="Krutzmann J."/>
            <person name="Morin E."/>
            <person name="Arend M."/>
            <person name="Barry K.W."/>
            <person name="Binder M."/>
            <person name="Choi C."/>
            <person name="Clum A."/>
            <person name="Copeland A."/>
            <person name="Grisel N."/>
            <person name="Haridas S."/>
            <person name="Kipfer T."/>
            <person name="LaButti K."/>
            <person name="Lindquist E."/>
            <person name="Lipzen A."/>
            <person name="Maire R."/>
            <person name="Meier B."/>
            <person name="Mihaltcheva S."/>
            <person name="Molinier V."/>
            <person name="Murat C."/>
            <person name="Poggeler S."/>
            <person name="Quandt C.A."/>
            <person name="Sperisen C."/>
            <person name="Tritt A."/>
            <person name="Tisserant E."/>
            <person name="Crous P.W."/>
            <person name="Henrissat B."/>
            <person name="Nehls U."/>
            <person name="Egli S."/>
            <person name="Spatafora J.W."/>
            <person name="Grigoriev I.V."/>
            <person name="Martin F.M."/>
        </authorList>
    </citation>
    <scope>NUCLEOTIDE SEQUENCE [LARGE SCALE GENOMIC DNA]</scope>
    <source>
        <strain evidence="1 2">CBS 459.81</strain>
    </source>
</reference>
<protein>
    <submittedName>
        <fullName evidence="1">Uncharacterized protein</fullName>
    </submittedName>
</protein>
<dbReference type="Proteomes" id="UP000250266">
    <property type="component" value="Unassembled WGS sequence"/>
</dbReference>
<keyword evidence="2" id="KW-1185">Reference proteome</keyword>
<evidence type="ECO:0000313" key="2">
    <source>
        <dbReference type="Proteomes" id="UP000250266"/>
    </source>
</evidence>
<gene>
    <name evidence="1" type="ORF">K432DRAFT_53460</name>
</gene>
<sequence length="250" mass="29016">MSSSKIINSTCILDTSADWKTWFFVVKKMAEAAMIWHLVDPSIDPAPSYPSAPIYPKPRDVKAEAIHFTELDADEQRIYLNLQASYKAELARYKETQVPLSQIQDFIFSTVTRRNFVFIQGCSTPYHMLRELQKRFAPTNRARELELLELYRALQKPPTAKNIENWLWNWERVYSEAAAFGLPEVTKCRPQRDFLQAIASIDPDFAGNRSLHLEDAILFKEPYDSLFDLIEQFRNCMRLRQATLSKVASN</sequence>
<dbReference type="OrthoDB" id="3740914at2759"/>